<organism evidence="6 7">
    <name type="scientific">Nonomuraea phyllanthi</name>
    <dbReference type="NCBI Taxonomy" id="2219224"/>
    <lineage>
        <taxon>Bacteria</taxon>
        <taxon>Bacillati</taxon>
        <taxon>Actinomycetota</taxon>
        <taxon>Actinomycetes</taxon>
        <taxon>Streptosporangiales</taxon>
        <taxon>Streptosporangiaceae</taxon>
        <taxon>Nonomuraea</taxon>
    </lineage>
</organism>
<evidence type="ECO:0000313" key="6">
    <source>
        <dbReference type="EMBL" id="KAB8188959.1"/>
    </source>
</evidence>
<proteinExistence type="predicted"/>
<sequence length="317" mass="33513">MCGRWPGTGSRETEDSDMSGVRLGVMLPTGGEHATPEAIVQVAQEAERAGLGSVWTYERLLRPTVPIAMGGEGGPVMDPPAAFATVYDPLEVLGHVAARTERIQLGTSVVDALFHNPVVLARRIATLDRLSGGRLLAGVGQGWMSQEFEAAGVSMKRRGAGFEEHLRAMRAVWGPDPVRFEGRFHRIPECEIGPKPVREDGPALLVGAASPAALERAARLGAGVSLVVFDWDQLAGMIAAYREAARTAGLPAGPVVVQVNGAVSAKPLDERTPLTGSAEQVAADLDRLDPLGVEHVFWAMPGAPEECVASIAPLLTR</sequence>
<feature type="domain" description="Luciferase-like" evidence="5">
    <location>
        <begin position="28"/>
        <end position="266"/>
    </location>
</feature>
<evidence type="ECO:0000256" key="2">
    <source>
        <dbReference type="ARBA" id="ARBA00022643"/>
    </source>
</evidence>
<accession>A0A5C4VH55</accession>
<dbReference type="OrthoDB" id="3206024at2"/>
<dbReference type="EMBL" id="VDLX02000022">
    <property type="protein sequence ID" value="KAB8188959.1"/>
    <property type="molecule type" value="Genomic_DNA"/>
</dbReference>
<keyword evidence="2" id="KW-0288">FMN</keyword>
<evidence type="ECO:0000256" key="1">
    <source>
        <dbReference type="ARBA" id="ARBA00022630"/>
    </source>
</evidence>
<evidence type="ECO:0000256" key="4">
    <source>
        <dbReference type="ARBA" id="ARBA00023033"/>
    </source>
</evidence>
<keyword evidence="7" id="KW-1185">Reference proteome</keyword>
<keyword evidence="3 6" id="KW-0560">Oxidoreductase</keyword>
<keyword evidence="1" id="KW-0285">Flavoprotein</keyword>
<dbReference type="InterPro" id="IPR036661">
    <property type="entry name" value="Luciferase-like_sf"/>
</dbReference>
<dbReference type="InterPro" id="IPR019921">
    <property type="entry name" value="Lucif-like_OxRdtase_Rv2161c"/>
</dbReference>
<evidence type="ECO:0000313" key="7">
    <source>
        <dbReference type="Proteomes" id="UP000312512"/>
    </source>
</evidence>
<dbReference type="InterPro" id="IPR011251">
    <property type="entry name" value="Luciferase-like_dom"/>
</dbReference>
<protein>
    <submittedName>
        <fullName evidence="6">TIGR03619 family F420-dependent LLM class oxidoreductase</fullName>
        <ecNumber evidence="6">1.-.-.-</ecNumber>
    </submittedName>
</protein>
<keyword evidence="4" id="KW-0503">Monooxygenase</keyword>
<dbReference type="Pfam" id="PF00296">
    <property type="entry name" value="Bac_luciferase"/>
    <property type="match status" value="1"/>
</dbReference>
<dbReference type="PANTHER" id="PTHR42847:SF4">
    <property type="entry name" value="ALKANESULFONATE MONOOXYGENASE-RELATED"/>
    <property type="match status" value="1"/>
</dbReference>
<dbReference type="InterPro" id="IPR050172">
    <property type="entry name" value="SsuD_RutA_monooxygenase"/>
</dbReference>
<dbReference type="Proteomes" id="UP000312512">
    <property type="component" value="Unassembled WGS sequence"/>
</dbReference>
<name>A0A5C4VH55_9ACTN</name>
<dbReference type="NCBIfam" id="TIGR03619">
    <property type="entry name" value="F420_Rv2161c"/>
    <property type="match status" value="1"/>
</dbReference>
<comment type="caution">
    <text evidence="6">The sequence shown here is derived from an EMBL/GenBank/DDBJ whole genome shotgun (WGS) entry which is preliminary data.</text>
</comment>
<reference evidence="6 7" key="1">
    <citation type="submission" date="2019-10" db="EMBL/GenBank/DDBJ databases">
        <title>Nonomuraea sp. nov., isolated from Phyllanthus amarus.</title>
        <authorList>
            <person name="Klykleung N."/>
            <person name="Tanasupawat S."/>
        </authorList>
    </citation>
    <scope>NUCLEOTIDE SEQUENCE [LARGE SCALE GENOMIC DNA]</scope>
    <source>
        <strain evidence="6 7">PA1-10</strain>
    </source>
</reference>
<dbReference type="AlphaFoldDB" id="A0A5C4VH55"/>
<dbReference type="EC" id="1.-.-.-" evidence="6"/>
<dbReference type="PANTHER" id="PTHR42847">
    <property type="entry name" value="ALKANESULFONATE MONOOXYGENASE"/>
    <property type="match status" value="1"/>
</dbReference>
<gene>
    <name evidence="6" type="ORF">FH608_041485</name>
</gene>
<dbReference type="GO" id="GO:0046306">
    <property type="term" value="P:alkanesulfonate catabolic process"/>
    <property type="evidence" value="ECO:0007669"/>
    <property type="project" value="TreeGrafter"/>
</dbReference>
<evidence type="ECO:0000256" key="3">
    <source>
        <dbReference type="ARBA" id="ARBA00023002"/>
    </source>
</evidence>
<evidence type="ECO:0000259" key="5">
    <source>
        <dbReference type="Pfam" id="PF00296"/>
    </source>
</evidence>
<dbReference type="GO" id="GO:0008726">
    <property type="term" value="F:alkanesulfonate monooxygenase activity"/>
    <property type="evidence" value="ECO:0007669"/>
    <property type="project" value="TreeGrafter"/>
</dbReference>
<dbReference type="Gene3D" id="3.20.20.30">
    <property type="entry name" value="Luciferase-like domain"/>
    <property type="match status" value="1"/>
</dbReference>
<dbReference type="SUPFAM" id="SSF51679">
    <property type="entry name" value="Bacterial luciferase-like"/>
    <property type="match status" value="1"/>
</dbReference>